<proteinExistence type="predicted"/>
<sequence length="240" mass="26577">MATTFKLDSGAVDYLNWIGRSIHECDLPANSRVRAAASCLAIAQDHHHAIVVLLDHSLFASSLSLVRCEFEAYVRGEWLALCATDDEVEAFTQGAEPPPMRTLLEQLEQTPAFSAKVLSKIKANAWKAMCAYTHTGGLHIQRWVTEEAIEPNYSADEIQEVLSFAETVGSLAVVGVAYLANDDKVAESVLAKFTERTERRVLTCQSTRTHNYHACGVPSCAGHFYVMPHESDSRHARSRR</sequence>
<dbReference type="Pfam" id="PF22491">
    <property type="entry name" value="DUF6988"/>
    <property type="match status" value="1"/>
</dbReference>
<keyword evidence="2" id="KW-1185">Reference proteome</keyword>
<reference evidence="1 2" key="1">
    <citation type="journal article" date="2020" name="Nature">
        <title>Bacterial chemolithoautotrophy via manganese oxidation.</title>
        <authorList>
            <person name="Yu H."/>
            <person name="Leadbetter J.R."/>
        </authorList>
    </citation>
    <scope>NUCLEOTIDE SEQUENCE [LARGE SCALE GENOMIC DNA]</scope>
    <source>
        <strain evidence="1 2">RBP-1</strain>
    </source>
</reference>
<evidence type="ECO:0008006" key="3">
    <source>
        <dbReference type="Google" id="ProtNLM"/>
    </source>
</evidence>
<name>A0A7X6DDZ5_9BURK</name>
<dbReference type="RefSeq" id="WP_168106489.1">
    <property type="nucleotide sequence ID" value="NZ_VTOX01000002.1"/>
</dbReference>
<comment type="caution">
    <text evidence="1">The sequence shown here is derived from an EMBL/GenBank/DDBJ whole genome shotgun (WGS) entry which is preliminary data.</text>
</comment>
<evidence type="ECO:0000313" key="2">
    <source>
        <dbReference type="Proteomes" id="UP000521868"/>
    </source>
</evidence>
<evidence type="ECO:0000313" key="1">
    <source>
        <dbReference type="EMBL" id="NKE65362.1"/>
    </source>
</evidence>
<organism evidence="1 2">
    <name type="scientific">Ramlibacter lithotrophicus</name>
    <dbReference type="NCBI Taxonomy" id="2606681"/>
    <lineage>
        <taxon>Bacteria</taxon>
        <taxon>Pseudomonadati</taxon>
        <taxon>Pseudomonadota</taxon>
        <taxon>Betaproteobacteria</taxon>
        <taxon>Burkholderiales</taxon>
        <taxon>Comamonadaceae</taxon>
        <taxon>Ramlibacter</taxon>
    </lineage>
</organism>
<dbReference type="Proteomes" id="UP000521868">
    <property type="component" value="Unassembled WGS sequence"/>
</dbReference>
<dbReference type="AlphaFoldDB" id="A0A7X6DDZ5"/>
<dbReference type="InterPro" id="IPR054257">
    <property type="entry name" value="DUF6988"/>
</dbReference>
<accession>A0A7X6DDZ5</accession>
<gene>
    <name evidence="1" type="ORF">RAMLITH_05975</name>
</gene>
<protein>
    <recommendedName>
        <fullName evidence="3">AbiV family abortive infection protein</fullName>
    </recommendedName>
</protein>
<dbReference type="EMBL" id="VTOX01000002">
    <property type="protein sequence ID" value="NKE65362.1"/>
    <property type="molecule type" value="Genomic_DNA"/>
</dbReference>